<proteinExistence type="predicted"/>
<sequence>MCLDKDIHLWIDPSLDLEKDTDLVCLSDGLEIINHDGKMPLKKDSSQQITKGYTHQQATATARQKVKVGKVRKGISNKQYTSNAVVPRMPWQPIVHFDCLNNLLVGEGCSSYYNTVAIVKLSTRIEDYMSSVNFSEINVNSSLNHDFINEIVSSISVEVEKLNTCGYQVFNAIAINKPGLHTVTFDHKESKYIGLHIDSFDKDHPWKRRFSSNRICINISTEDRYFVFINKTILSIVKEIEQLQPESIPKETHLDISKLAYYFAICKPHYPVVRVKCPPGYAYIAPTENIIHDGSSENQTQLDVSISFRGFFSPNPSQVINDSQYGDWDLLAVYSLFTKEECQKIVSEVLDNQQYWQEEICSRLQQFFRDLNSNLTIRLTDNLQLNRVNRNSFQLQYGSSLSGFGRHTLILFLNDGFSGGETYISSASYKITPKRGDGVIFSKFHHYEDLSVYQGEKILLKAEVMLNYLP</sequence>
<dbReference type="RefSeq" id="WP_006198943.1">
    <property type="nucleotide sequence ID" value="NZ_JAYGHK010000066.1"/>
</dbReference>
<keyword evidence="2" id="KW-1185">Reference proteome</keyword>
<dbReference type="Proteomes" id="UP001303285">
    <property type="component" value="Unassembled WGS sequence"/>
</dbReference>
<dbReference type="EMBL" id="JAYGHK010000066">
    <property type="protein sequence ID" value="MEA5609892.1"/>
    <property type="molecule type" value="Genomic_DNA"/>
</dbReference>
<evidence type="ECO:0000313" key="2">
    <source>
        <dbReference type="Proteomes" id="UP001303285"/>
    </source>
</evidence>
<reference evidence="1 2" key="1">
    <citation type="submission" date="2023-12" db="EMBL/GenBank/DDBJ databases">
        <title>Baltic Sea Cyanobacteria.</title>
        <authorList>
            <person name="Delbaje E."/>
            <person name="Fewer D.P."/>
            <person name="Shishido T.K."/>
        </authorList>
    </citation>
    <scope>NUCLEOTIDE SEQUENCE [LARGE SCALE GENOMIC DNA]</scope>
    <source>
        <strain evidence="1 2">UHCC 0060</strain>
    </source>
</reference>
<evidence type="ECO:0000313" key="1">
    <source>
        <dbReference type="EMBL" id="MEA5609892.1"/>
    </source>
</evidence>
<protein>
    <submittedName>
        <fullName evidence="1">Uncharacterized protein</fullName>
    </submittedName>
</protein>
<organism evidence="1 2">
    <name type="scientific">Nodularia spumigena UHCC 0060</name>
    <dbReference type="NCBI Taxonomy" id="3110300"/>
    <lineage>
        <taxon>Bacteria</taxon>
        <taxon>Bacillati</taxon>
        <taxon>Cyanobacteriota</taxon>
        <taxon>Cyanophyceae</taxon>
        <taxon>Nostocales</taxon>
        <taxon>Nodulariaceae</taxon>
        <taxon>Nodularia</taxon>
    </lineage>
</organism>
<dbReference type="Gene3D" id="2.60.120.620">
    <property type="entry name" value="q2cbj1_9rhob like domain"/>
    <property type="match status" value="1"/>
</dbReference>
<accession>A0ABU5UUU0</accession>
<name>A0ABU5UUU0_NODSP</name>
<gene>
    <name evidence="1" type="ORF">VB695_17770</name>
</gene>
<comment type="caution">
    <text evidence="1">The sequence shown here is derived from an EMBL/GenBank/DDBJ whole genome shotgun (WGS) entry which is preliminary data.</text>
</comment>